<keyword evidence="4" id="KW-1185">Reference proteome</keyword>
<comment type="caution">
    <text evidence="3">The sequence shown here is derived from an EMBL/GenBank/DDBJ whole genome shotgun (WGS) entry which is preliminary data.</text>
</comment>
<gene>
    <name evidence="3" type="ORF">BDN71DRAFT_1187789</name>
</gene>
<organism evidence="3 4">
    <name type="scientific">Pleurotus eryngii</name>
    <name type="common">Boletus of the steppes</name>
    <dbReference type="NCBI Taxonomy" id="5323"/>
    <lineage>
        <taxon>Eukaryota</taxon>
        <taxon>Fungi</taxon>
        <taxon>Dikarya</taxon>
        <taxon>Basidiomycota</taxon>
        <taxon>Agaricomycotina</taxon>
        <taxon>Agaricomycetes</taxon>
        <taxon>Agaricomycetidae</taxon>
        <taxon>Agaricales</taxon>
        <taxon>Pleurotineae</taxon>
        <taxon>Pleurotaceae</taxon>
        <taxon>Pleurotus</taxon>
    </lineage>
</organism>
<evidence type="ECO:0000313" key="3">
    <source>
        <dbReference type="EMBL" id="KAF9500201.1"/>
    </source>
</evidence>
<feature type="transmembrane region" description="Helical" evidence="2">
    <location>
        <begin position="37"/>
        <end position="57"/>
    </location>
</feature>
<evidence type="ECO:0000256" key="2">
    <source>
        <dbReference type="SAM" id="Phobius"/>
    </source>
</evidence>
<reference evidence="3" key="1">
    <citation type="submission" date="2020-11" db="EMBL/GenBank/DDBJ databases">
        <authorList>
            <consortium name="DOE Joint Genome Institute"/>
            <person name="Ahrendt S."/>
            <person name="Riley R."/>
            <person name="Andreopoulos W."/>
            <person name="Labutti K."/>
            <person name="Pangilinan J."/>
            <person name="Ruiz-Duenas F.J."/>
            <person name="Barrasa J.M."/>
            <person name="Sanchez-Garcia M."/>
            <person name="Camarero S."/>
            <person name="Miyauchi S."/>
            <person name="Serrano A."/>
            <person name="Linde D."/>
            <person name="Babiker R."/>
            <person name="Drula E."/>
            <person name="Ayuso-Fernandez I."/>
            <person name="Pacheco R."/>
            <person name="Padilla G."/>
            <person name="Ferreira P."/>
            <person name="Barriuso J."/>
            <person name="Kellner H."/>
            <person name="Castanera R."/>
            <person name="Alfaro M."/>
            <person name="Ramirez L."/>
            <person name="Pisabarro A.G."/>
            <person name="Kuo A."/>
            <person name="Tritt A."/>
            <person name="Lipzen A."/>
            <person name="He G."/>
            <person name="Yan M."/>
            <person name="Ng V."/>
            <person name="Cullen D."/>
            <person name="Martin F."/>
            <person name="Rosso M.-N."/>
            <person name="Henrissat B."/>
            <person name="Hibbett D."/>
            <person name="Martinez A.T."/>
            <person name="Grigoriev I.V."/>
        </authorList>
    </citation>
    <scope>NUCLEOTIDE SEQUENCE</scope>
    <source>
        <strain evidence="3">ATCC 90797</strain>
    </source>
</reference>
<keyword evidence="2" id="KW-0812">Transmembrane</keyword>
<dbReference type="EMBL" id="MU154528">
    <property type="protein sequence ID" value="KAF9500201.1"/>
    <property type="molecule type" value="Genomic_DNA"/>
</dbReference>
<accession>A0A9P6A6L4</accession>
<dbReference type="AlphaFoldDB" id="A0A9P6A6L4"/>
<keyword evidence="2" id="KW-1133">Transmembrane helix</keyword>
<feature type="region of interest" description="Disordered" evidence="1">
    <location>
        <begin position="1"/>
        <end position="34"/>
    </location>
</feature>
<keyword evidence="2" id="KW-0472">Membrane</keyword>
<evidence type="ECO:0000313" key="4">
    <source>
        <dbReference type="Proteomes" id="UP000807025"/>
    </source>
</evidence>
<dbReference type="Proteomes" id="UP000807025">
    <property type="component" value="Unassembled WGS sequence"/>
</dbReference>
<evidence type="ECO:0000256" key="1">
    <source>
        <dbReference type="SAM" id="MobiDB-lite"/>
    </source>
</evidence>
<sequence>MTSISQIPSALPTPSPTKVPPPVEIARSSTSSSKSTLVVVFAVLFSVVCFAVAVYFLHRRLRRRRGGSLNVRNYRPARGIEVRIDVGIIEEKVDQAKCPSSRGPISLVPA</sequence>
<proteinExistence type="predicted"/>
<name>A0A9P6A6L4_PLEER</name>
<protein>
    <submittedName>
        <fullName evidence="3">Uncharacterized protein</fullName>
    </submittedName>
</protein>
<feature type="compositionally biased region" description="Pro residues" evidence="1">
    <location>
        <begin position="11"/>
        <end position="23"/>
    </location>
</feature>